<evidence type="ECO:0000313" key="2">
    <source>
        <dbReference type="EMBL" id="MBN9671404.1"/>
    </source>
</evidence>
<feature type="region of interest" description="Disordered" evidence="1">
    <location>
        <begin position="1"/>
        <end position="35"/>
    </location>
</feature>
<keyword evidence="2" id="KW-0282">Flagellum</keyword>
<protein>
    <submittedName>
        <fullName evidence="2">Flagellar assembly protein FliX</fullName>
    </submittedName>
</protein>
<evidence type="ECO:0000256" key="1">
    <source>
        <dbReference type="SAM" id="MobiDB-lite"/>
    </source>
</evidence>
<comment type="caution">
    <text evidence="2">The sequence shown here is derived from an EMBL/GenBank/DDBJ whole genome shotgun (WGS) entry which is preliminary data.</text>
</comment>
<dbReference type="EMBL" id="JAEKJZ010000002">
    <property type="protein sequence ID" value="MBN9671404.1"/>
    <property type="molecule type" value="Genomic_DNA"/>
</dbReference>
<keyword evidence="2" id="KW-0966">Cell projection</keyword>
<dbReference type="Pfam" id="PF10768">
    <property type="entry name" value="FliX"/>
    <property type="match status" value="1"/>
</dbReference>
<accession>A0A939EEN8</accession>
<organism evidence="2 3">
    <name type="scientific">Roseibium aggregatum</name>
    <dbReference type="NCBI Taxonomy" id="187304"/>
    <lineage>
        <taxon>Bacteria</taxon>
        <taxon>Pseudomonadati</taxon>
        <taxon>Pseudomonadota</taxon>
        <taxon>Alphaproteobacteria</taxon>
        <taxon>Hyphomicrobiales</taxon>
        <taxon>Stappiaceae</taxon>
        <taxon>Roseibium</taxon>
    </lineage>
</organism>
<dbReference type="AlphaFoldDB" id="A0A939EEN8"/>
<keyword evidence="2" id="KW-0969">Cilium</keyword>
<sequence length="140" mass="15102">MRITSNKPITGVQGRGAKKRAPSGTDQFTPDLGGEVVQSAQTAGGGAIQGMDALLALQEVDERDARRSKATRHGHKLLNALEMVRADLLAGHVPEERLELLAQQVSQRASSGDPEIDSVLEEIELRVKVELAKLGRFPDQ</sequence>
<gene>
    <name evidence="2" type="ORF">JF539_13735</name>
</gene>
<dbReference type="Proteomes" id="UP000664096">
    <property type="component" value="Unassembled WGS sequence"/>
</dbReference>
<dbReference type="GO" id="GO:0044781">
    <property type="term" value="P:bacterial-type flagellum organization"/>
    <property type="evidence" value="ECO:0007669"/>
    <property type="project" value="InterPro"/>
</dbReference>
<dbReference type="RefSeq" id="WP_207141237.1">
    <property type="nucleotide sequence ID" value="NZ_JAEKJZ010000002.1"/>
</dbReference>
<dbReference type="InterPro" id="IPR019704">
    <property type="entry name" value="Flagellar_assmbl_FliX_class2"/>
</dbReference>
<reference evidence="2" key="1">
    <citation type="submission" date="2020-12" db="EMBL/GenBank/DDBJ databases">
        <title>Oil enriched cultivation method for isolating marine PHA-producing bacteria.</title>
        <authorList>
            <person name="Zheng W."/>
            <person name="Yu S."/>
            <person name="Huang Y."/>
        </authorList>
    </citation>
    <scope>NUCLEOTIDE SEQUENCE</scope>
    <source>
        <strain evidence="2">SY-2-12</strain>
    </source>
</reference>
<name>A0A939EEN8_9HYPH</name>
<evidence type="ECO:0000313" key="3">
    <source>
        <dbReference type="Proteomes" id="UP000664096"/>
    </source>
</evidence>
<proteinExistence type="predicted"/>